<dbReference type="PaxDb" id="4113-PGSC0003DMT400013861"/>
<accession>M1A3E9</accession>
<dbReference type="InParanoid" id="M1A3E9"/>
<dbReference type="Proteomes" id="UP000011115">
    <property type="component" value="Unassembled WGS sequence"/>
</dbReference>
<organism evidence="1 2">
    <name type="scientific">Solanum tuberosum</name>
    <name type="common">Potato</name>
    <dbReference type="NCBI Taxonomy" id="4113"/>
    <lineage>
        <taxon>Eukaryota</taxon>
        <taxon>Viridiplantae</taxon>
        <taxon>Streptophyta</taxon>
        <taxon>Embryophyta</taxon>
        <taxon>Tracheophyta</taxon>
        <taxon>Spermatophyta</taxon>
        <taxon>Magnoliopsida</taxon>
        <taxon>eudicotyledons</taxon>
        <taxon>Gunneridae</taxon>
        <taxon>Pentapetalae</taxon>
        <taxon>asterids</taxon>
        <taxon>lamiids</taxon>
        <taxon>Solanales</taxon>
        <taxon>Solanaceae</taxon>
        <taxon>Solanoideae</taxon>
        <taxon>Solaneae</taxon>
        <taxon>Solanum</taxon>
    </lineage>
</organism>
<dbReference type="Gramene" id="PGSC0003DMT400013861">
    <property type="protein sequence ID" value="PGSC0003DMT400013861"/>
    <property type="gene ID" value="PGSC0003DMG400005427"/>
</dbReference>
<evidence type="ECO:0008006" key="3">
    <source>
        <dbReference type="Google" id="ProtNLM"/>
    </source>
</evidence>
<dbReference type="HOGENOM" id="CLU_2890193_0_0_1"/>
<proteinExistence type="predicted"/>
<evidence type="ECO:0000313" key="2">
    <source>
        <dbReference type="Proteomes" id="UP000011115"/>
    </source>
</evidence>
<evidence type="ECO:0000313" key="1">
    <source>
        <dbReference type="EnsemblPlants" id="PGSC0003DMT400013861"/>
    </source>
</evidence>
<name>M1A3E9_SOLTU</name>
<dbReference type="EnsemblPlants" id="PGSC0003DMT400013861">
    <property type="protein sequence ID" value="PGSC0003DMT400013861"/>
    <property type="gene ID" value="PGSC0003DMG400005427"/>
</dbReference>
<protein>
    <recommendedName>
        <fullName evidence="3">RNase H family protein</fullName>
    </recommendedName>
</protein>
<reference evidence="1" key="2">
    <citation type="submission" date="2015-06" db="UniProtKB">
        <authorList>
            <consortium name="EnsemblPlants"/>
        </authorList>
    </citation>
    <scope>IDENTIFICATION</scope>
    <source>
        <strain evidence="1">DM1-3 516 R44</strain>
    </source>
</reference>
<sequence>MYIPVKKIQKLIEEHDFTIKHCLSEANQLADKLASIILLNDVNHIFNSFTNISGLVKGPCIFG</sequence>
<reference evidence="2" key="1">
    <citation type="journal article" date="2011" name="Nature">
        <title>Genome sequence and analysis of the tuber crop potato.</title>
        <authorList>
            <consortium name="The Potato Genome Sequencing Consortium"/>
        </authorList>
    </citation>
    <scope>NUCLEOTIDE SEQUENCE [LARGE SCALE GENOMIC DNA]</scope>
    <source>
        <strain evidence="2">cv. DM1-3 516 R44</strain>
    </source>
</reference>
<dbReference type="AlphaFoldDB" id="M1A3E9"/>
<keyword evidence="2" id="KW-1185">Reference proteome</keyword>